<evidence type="ECO:0000313" key="3">
    <source>
        <dbReference type="Proteomes" id="UP000649573"/>
    </source>
</evidence>
<evidence type="ECO:0000313" key="2">
    <source>
        <dbReference type="EMBL" id="GGU42646.1"/>
    </source>
</evidence>
<protein>
    <recommendedName>
        <fullName evidence="4">PE family protein</fullName>
    </recommendedName>
</protein>
<feature type="coiled-coil region" evidence="1">
    <location>
        <begin position="101"/>
        <end position="132"/>
    </location>
</feature>
<proteinExistence type="predicted"/>
<dbReference type="RefSeq" id="WP_189255125.1">
    <property type="nucleotide sequence ID" value="NZ_BMRE01000015.1"/>
</dbReference>
<accession>A0ABQ2UMG2</accession>
<evidence type="ECO:0000256" key="1">
    <source>
        <dbReference type="SAM" id="Coils"/>
    </source>
</evidence>
<keyword evidence="3" id="KW-1185">Reference proteome</keyword>
<comment type="caution">
    <text evidence="2">The sequence shown here is derived from an EMBL/GenBank/DDBJ whole genome shotgun (WGS) entry which is preliminary data.</text>
</comment>
<keyword evidence="1" id="KW-0175">Coiled coil</keyword>
<reference evidence="3" key="1">
    <citation type="journal article" date="2019" name="Int. J. Syst. Evol. Microbiol.">
        <title>The Global Catalogue of Microorganisms (GCM) 10K type strain sequencing project: providing services to taxonomists for standard genome sequencing and annotation.</title>
        <authorList>
            <consortium name="The Broad Institute Genomics Platform"/>
            <consortium name="The Broad Institute Genome Sequencing Center for Infectious Disease"/>
            <person name="Wu L."/>
            <person name="Ma J."/>
        </authorList>
    </citation>
    <scope>NUCLEOTIDE SEQUENCE [LARGE SCALE GENOMIC DNA]</scope>
    <source>
        <strain evidence="3">JCM 3296</strain>
    </source>
</reference>
<evidence type="ECO:0008006" key="4">
    <source>
        <dbReference type="Google" id="ProtNLM"/>
    </source>
</evidence>
<sequence length="135" mass="13704">MLMFDAIVPVATVGAAVGAAAGNVAAGAGGAGTTRFSVDPDQAQNMIKGLKDAVEKLQELRKHGDLLTQAGAPGPDPYSGMATLAMRKTAGTEAGGYSWANDKAVAALEKTIENIEKALAEYRGTDEAAKNAVKG</sequence>
<name>A0ABQ2UMG2_9PSEU</name>
<dbReference type="EMBL" id="BMRE01000015">
    <property type="protein sequence ID" value="GGU42646.1"/>
    <property type="molecule type" value="Genomic_DNA"/>
</dbReference>
<gene>
    <name evidence="2" type="ORF">GCM10010178_39050</name>
</gene>
<dbReference type="Proteomes" id="UP000649573">
    <property type="component" value="Unassembled WGS sequence"/>
</dbReference>
<organism evidence="2 3">
    <name type="scientific">Lentzea flava</name>
    <dbReference type="NCBI Taxonomy" id="103732"/>
    <lineage>
        <taxon>Bacteria</taxon>
        <taxon>Bacillati</taxon>
        <taxon>Actinomycetota</taxon>
        <taxon>Actinomycetes</taxon>
        <taxon>Pseudonocardiales</taxon>
        <taxon>Pseudonocardiaceae</taxon>
        <taxon>Lentzea</taxon>
    </lineage>
</organism>